<keyword evidence="3" id="KW-1185">Reference proteome</keyword>
<accession>A0AAV1SPC5</accession>
<gene>
    <name evidence="2" type="ORF">DCAF_LOCUS25706</name>
</gene>
<evidence type="ECO:0000313" key="2">
    <source>
        <dbReference type="EMBL" id="CAK7355446.1"/>
    </source>
</evidence>
<proteinExistence type="predicted"/>
<dbReference type="EMBL" id="CAWUPB010001195">
    <property type="protein sequence ID" value="CAK7355446.1"/>
    <property type="molecule type" value="Genomic_DNA"/>
</dbReference>
<dbReference type="AlphaFoldDB" id="A0AAV1SPC5"/>
<dbReference type="Proteomes" id="UP001314170">
    <property type="component" value="Unassembled WGS sequence"/>
</dbReference>
<sequence>MACLCVQAMSSLHNHHQWPSLCPATSNGSIFGLGIAGTYRQSSMKEECDFDKDNGGKVGGYRVLYEMGKWVHCFELENSVIFYGYRMIEKGRIKVICGLKKRASSYNGMKEATIVKELECGREKMKEIDGDDYRSSSVKESVNGGMRGRN</sequence>
<evidence type="ECO:0000313" key="3">
    <source>
        <dbReference type="Proteomes" id="UP001314170"/>
    </source>
</evidence>
<reference evidence="2 3" key="1">
    <citation type="submission" date="2024-01" db="EMBL/GenBank/DDBJ databases">
        <authorList>
            <person name="Waweru B."/>
        </authorList>
    </citation>
    <scope>NUCLEOTIDE SEQUENCE [LARGE SCALE GENOMIC DNA]</scope>
</reference>
<feature type="region of interest" description="Disordered" evidence="1">
    <location>
        <begin position="131"/>
        <end position="150"/>
    </location>
</feature>
<organism evidence="2 3">
    <name type="scientific">Dovyalis caffra</name>
    <dbReference type="NCBI Taxonomy" id="77055"/>
    <lineage>
        <taxon>Eukaryota</taxon>
        <taxon>Viridiplantae</taxon>
        <taxon>Streptophyta</taxon>
        <taxon>Embryophyta</taxon>
        <taxon>Tracheophyta</taxon>
        <taxon>Spermatophyta</taxon>
        <taxon>Magnoliopsida</taxon>
        <taxon>eudicotyledons</taxon>
        <taxon>Gunneridae</taxon>
        <taxon>Pentapetalae</taxon>
        <taxon>rosids</taxon>
        <taxon>fabids</taxon>
        <taxon>Malpighiales</taxon>
        <taxon>Salicaceae</taxon>
        <taxon>Flacourtieae</taxon>
        <taxon>Dovyalis</taxon>
    </lineage>
</organism>
<comment type="caution">
    <text evidence="2">The sequence shown here is derived from an EMBL/GenBank/DDBJ whole genome shotgun (WGS) entry which is preliminary data.</text>
</comment>
<name>A0AAV1SPC5_9ROSI</name>
<evidence type="ECO:0000256" key="1">
    <source>
        <dbReference type="SAM" id="MobiDB-lite"/>
    </source>
</evidence>
<protein>
    <submittedName>
        <fullName evidence="2">Uncharacterized protein</fullName>
    </submittedName>
</protein>